<dbReference type="SUPFAM" id="SSF46785">
    <property type="entry name" value="Winged helix' DNA-binding domain"/>
    <property type="match status" value="1"/>
</dbReference>
<dbReference type="Gene3D" id="3.30.1490.190">
    <property type="match status" value="1"/>
</dbReference>
<dbReference type="GO" id="GO:0008270">
    <property type="term" value="F:zinc ion binding"/>
    <property type="evidence" value="ECO:0007669"/>
    <property type="project" value="TreeGrafter"/>
</dbReference>
<evidence type="ECO:0000256" key="1">
    <source>
        <dbReference type="ARBA" id="ARBA00004496"/>
    </source>
</evidence>
<evidence type="ECO:0000256" key="12">
    <source>
        <dbReference type="PIRSR" id="PIRSR602481-2"/>
    </source>
</evidence>
<keyword evidence="9" id="KW-0804">Transcription</keyword>
<accession>S1N6D4</accession>
<feature type="binding site" evidence="12">
    <location>
        <position position="110"/>
    </location>
    <ligand>
        <name>Fe cation</name>
        <dbReference type="ChEBI" id="CHEBI:24875"/>
    </ligand>
</feature>
<feature type="binding site" evidence="11">
    <location>
        <position position="135"/>
    </location>
    <ligand>
        <name>Zn(2+)</name>
        <dbReference type="ChEBI" id="CHEBI:29105"/>
    </ligand>
</feature>
<evidence type="ECO:0000313" key="14">
    <source>
        <dbReference type="Proteomes" id="UP000014113"/>
    </source>
</evidence>
<keyword evidence="5 11" id="KW-0479">Metal-binding</keyword>
<dbReference type="GO" id="GO:0005737">
    <property type="term" value="C:cytoplasm"/>
    <property type="evidence" value="ECO:0007669"/>
    <property type="project" value="UniProtKB-SubCell"/>
</dbReference>
<keyword evidence="7" id="KW-0805">Transcription regulation</keyword>
<dbReference type="InterPro" id="IPR002481">
    <property type="entry name" value="FUR"/>
</dbReference>
<dbReference type="eggNOG" id="COG0735">
    <property type="taxonomic scope" value="Bacteria"/>
</dbReference>
<evidence type="ECO:0000313" key="13">
    <source>
        <dbReference type="EMBL" id="EOW84585.1"/>
    </source>
</evidence>
<dbReference type="RefSeq" id="WP_016182647.1">
    <property type="nucleotide sequence ID" value="NZ_JXKI01000037.1"/>
</dbReference>
<protein>
    <submittedName>
        <fullName evidence="13">Fur family transcriptional regulator</fullName>
    </submittedName>
</protein>
<keyword evidence="8" id="KW-0238">DNA-binding</keyword>
<evidence type="ECO:0000256" key="11">
    <source>
        <dbReference type="PIRSR" id="PIRSR602481-1"/>
    </source>
</evidence>
<dbReference type="InterPro" id="IPR036388">
    <property type="entry name" value="WH-like_DNA-bd_sf"/>
</dbReference>
<feature type="binding site" evidence="12">
    <location>
        <position position="127"/>
    </location>
    <ligand>
        <name>Fe cation</name>
        <dbReference type="ChEBI" id="CHEBI:24875"/>
    </ligand>
</feature>
<evidence type="ECO:0000256" key="4">
    <source>
        <dbReference type="ARBA" id="ARBA00022491"/>
    </source>
</evidence>
<evidence type="ECO:0000256" key="10">
    <source>
        <dbReference type="ARBA" id="ARBA00023211"/>
    </source>
</evidence>
<evidence type="ECO:0000256" key="5">
    <source>
        <dbReference type="ARBA" id="ARBA00022723"/>
    </source>
</evidence>
<evidence type="ECO:0000256" key="8">
    <source>
        <dbReference type="ARBA" id="ARBA00023125"/>
    </source>
</evidence>
<dbReference type="OrthoDB" id="8659436at2"/>
<dbReference type="Gene3D" id="1.10.10.10">
    <property type="entry name" value="Winged helix-like DNA-binding domain superfamily/Winged helix DNA-binding domain"/>
    <property type="match status" value="1"/>
</dbReference>
<dbReference type="PANTHER" id="PTHR33202:SF8">
    <property type="entry name" value="PEROXIDE-RESPONSIVE REPRESSOR PERR"/>
    <property type="match status" value="1"/>
</dbReference>
<feature type="binding site" evidence="11">
    <location>
        <position position="98"/>
    </location>
    <ligand>
        <name>Zn(2+)</name>
        <dbReference type="ChEBI" id="CHEBI:29105"/>
    </ligand>
</feature>
<dbReference type="Pfam" id="PF01475">
    <property type="entry name" value="FUR"/>
    <property type="match status" value="1"/>
</dbReference>
<comment type="cofactor">
    <cofactor evidence="12">
        <name>Mn(2+)</name>
        <dbReference type="ChEBI" id="CHEBI:29035"/>
    </cofactor>
    <cofactor evidence="12">
        <name>Fe(2+)</name>
        <dbReference type="ChEBI" id="CHEBI:29033"/>
    </cofactor>
    <text evidence="12">Binds 1 Mn(2+) or Fe(2+) ion per subunit.</text>
</comment>
<proteinExistence type="inferred from homology"/>
<evidence type="ECO:0000256" key="2">
    <source>
        <dbReference type="ARBA" id="ARBA00007957"/>
    </source>
</evidence>
<dbReference type="CDD" id="cd07153">
    <property type="entry name" value="Fur_like"/>
    <property type="match status" value="1"/>
</dbReference>
<keyword evidence="6 11" id="KW-0862">Zinc</keyword>
<dbReference type="Proteomes" id="UP000014113">
    <property type="component" value="Unassembled WGS sequence"/>
</dbReference>
<keyword evidence="12" id="KW-0408">Iron</keyword>
<name>S1N6D4_9ENTE</name>
<dbReference type="InterPro" id="IPR043135">
    <property type="entry name" value="Fur_C"/>
</dbReference>
<dbReference type="PATRIC" id="fig|1121865.3.peg.475"/>
<dbReference type="PANTHER" id="PTHR33202">
    <property type="entry name" value="ZINC UPTAKE REGULATION PROTEIN"/>
    <property type="match status" value="1"/>
</dbReference>
<evidence type="ECO:0000256" key="6">
    <source>
        <dbReference type="ARBA" id="ARBA00022833"/>
    </source>
</evidence>
<evidence type="ECO:0000256" key="3">
    <source>
        <dbReference type="ARBA" id="ARBA00022490"/>
    </source>
</evidence>
<evidence type="ECO:0000256" key="7">
    <source>
        <dbReference type="ARBA" id="ARBA00023015"/>
    </source>
</evidence>
<reference evidence="13 14" key="1">
    <citation type="submission" date="2013-03" db="EMBL/GenBank/DDBJ databases">
        <title>The Genome Sequence of Enterococcus columbae ATCC_51263 (PacBio/Illumina hybrid assembly).</title>
        <authorList>
            <consortium name="The Broad Institute Genomics Platform"/>
            <consortium name="The Broad Institute Genome Sequencing Center for Infectious Disease"/>
            <person name="Earl A."/>
            <person name="Russ C."/>
            <person name="Gilmore M."/>
            <person name="Surin D."/>
            <person name="Walker B."/>
            <person name="Young S."/>
            <person name="Zeng Q."/>
            <person name="Gargeya S."/>
            <person name="Fitzgerald M."/>
            <person name="Haas B."/>
            <person name="Abouelleil A."/>
            <person name="Allen A.W."/>
            <person name="Alvarado L."/>
            <person name="Arachchi H.M."/>
            <person name="Berlin A.M."/>
            <person name="Chapman S.B."/>
            <person name="Gainer-Dewar J."/>
            <person name="Goldberg J."/>
            <person name="Griggs A."/>
            <person name="Gujja S."/>
            <person name="Hansen M."/>
            <person name="Howarth C."/>
            <person name="Imamovic A."/>
            <person name="Ireland A."/>
            <person name="Larimer J."/>
            <person name="McCowan C."/>
            <person name="Murphy C."/>
            <person name="Pearson M."/>
            <person name="Poon T.W."/>
            <person name="Priest M."/>
            <person name="Roberts A."/>
            <person name="Saif S."/>
            <person name="Shea T."/>
            <person name="Sisk P."/>
            <person name="Sykes S."/>
            <person name="Wortman J."/>
            <person name="Nusbaum C."/>
            <person name="Birren B."/>
        </authorList>
    </citation>
    <scope>NUCLEOTIDE SEQUENCE [LARGE SCALE GENOMIC DNA]</scope>
    <source>
        <strain evidence="13 14">ATCC 51263</strain>
    </source>
</reference>
<comment type="caution">
    <text evidence="13">The sequence shown here is derived from an EMBL/GenBank/DDBJ whole genome shotgun (WGS) entry which is preliminary data.</text>
</comment>
<comment type="cofactor">
    <cofactor evidence="11">
        <name>Zn(2+)</name>
        <dbReference type="ChEBI" id="CHEBI:29105"/>
    </cofactor>
    <text evidence="11">Binds 1 zinc ion per subunit.</text>
</comment>
<feature type="binding site" evidence="11">
    <location>
        <position position="138"/>
    </location>
    <ligand>
        <name>Zn(2+)</name>
        <dbReference type="ChEBI" id="CHEBI:29105"/>
    </ligand>
</feature>
<feature type="binding site" evidence="11">
    <location>
        <position position="95"/>
    </location>
    <ligand>
        <name>Zn(2+)</name>
        <dbReference type="ChEBI" id="CHEBI:29105"/>
    </ligand>
</feature>
<dbReference type="FunFam" id="3.30.1490.190:FF:000003">
    <property type="entry name" value="Fur family transcriptional regulator"/>
    <property type="match status" value="1"/>
</dbReference>
<dbReference type="GO" id="GO:1900376">
    <property type="term" value="P:regulation of secondary metabolite biosynthetic process"/>
    <property type="evidence" value="ECO:0007669"/>
    <property type="project" value="TreeGrafter"/>
</dbReference>
<keyword evidence="10" id="KW-0464">Manganese</keyword>
<sequence>MSVTLNEAISKLEAENIRLTSQRIAILEYLSAHHIHPTAEEIYHGIKENFPGISVATVYNNLRLFTDLGFLKEMKYGDASSRFDFSTKPHYHVICERCGKITDFYYPGLEDVEMAAGKITNHEIHSHRLEVYGICEQCQKEQKEGVQ</sequence>
<comment type="similarity">
    <text evidence="2">Belongs to the Fur family.</text>
</comment>
<dbReference type="InterPro" id="IPR036390">
    <property type="entry name" value="WH_DNA-bd_sf"/>
</dbReference>
<dbReference type="GO" id="GO:0045892">
    <property type="term" value="P:negative regulation of DNA-templated transcription"/>
    <property type="evidence" value="ECO:0007669"/>
    <property type="project" value="TreeGrafter"/>
</dbReference>
<dbReference type="AlphaFoldDB" id="S1N6D4"/>
<keyword evidence="14" id="KW-1185">Reference proteome</keyword>
<gene>
    <name evidence="13" type="ORF">I568_01081</name>
</gene>
<dbReference type="GO" id="GO:0003700">
    <property type="term" value="F:DNA-binding transcription factor activity"/>
    <property type="evidence" value="ECO:0007669"/>
    <property type="project" value="InterPro"/>
</dbReference>
<dbReference type="EMBL" id="ASWJ01000004">
    <property type="protein sequence ID" value="EOW84585.1"/>
    <property type="molecule type" value="Genomic_DNA"/>
</dbReference>
<comment type="subcellular location">
    <subcellularLocation>
        <location evidence="1">Cytoplasm</location>
    </subcellularLocation>
</comment>
<keyword evidence="3" id="KW-0963">Cytoplasm</keyword>
<dbReference type="STRING" id="1121865.OMW_00483"/>
<evidence type="ECO:0000256" key="9">
    <source>
        <dbReference type="ARBA" id="ARBA00023163"/>
    </source>
</evidence>
<keyword evidence="4" id="KW-0678">Repressor</keyword>
<organism evidence="13 14">
    <name type="scientific">Enterococcus columbae DSM 7374 = ATCC 51263</name>
    <dbReference type="NCBI Taxonomy" id="1121865"/>
    <lineage>
        <taxon>Bacteria</taxon>
        <taxon>Bacillati</taxon>
        <taxon>Bacillota</taxon>
        <taxon>Bacilli</taxon>
        <taxon>Lactobacillales</taxon>
        <taxon>Enterococcaceae</taxon>
        <taxon>Enterococcus</taxon>
    </lineage>
</organism>
<dbReference type="GO" id="GO:0000976">
    <property type="term" value="F:transcription cis-regulatory region binding"/>
    <property type="evidence" value="ECO:0007669"/>
    <property type="project" value="TreeGrafter"/>
</dbReference>